<protein>
    <submittedName>
        <fullName evidence="2">Uncharacterized protein</fullName>
    </submittedName>
</protein>
<evidence type="ECO:0000256" key="1">
    <source>
        <dbReference type="SAM" id="MobiDB-lite"/>
    </source>
</evidence>
<evidence type="ECO:0000313" key="3">
    <source>
        <dbReference type="Proteomes" id="UP000054928"/>
    </source>
</evidence>
<evidence type="ECO:0000313" key="2">
    <source>
        <dbReference type="EMBL" id="CEG36390.1"/>
    </source>
</evidence>
<accession>A0A0P1A6Y7</accession>
<name>A0A0P1A6Y7_PLAHL</name>
<sequence>MKCMALPSTSSSRVQATTWHTKSTTPVVESRLFRIANIPAEISGCSQHHQKRGSQMLPTDCQQPRKKLETMIEAGLLTSTGSKTRDSIVAVKESGHDRRGAVDKRAK</sequence>
<dbReference type="AlphaFoldDB" id="A0A0P1A6Y7"/>
<keyword evidence="3" id="KW-1185">Reference proteome</keyword>
<proteinExistence type="predicted"/>
<dbReference type="RefSeq" id="XP_024572759.1">
    <property type="nucleotide sequence ID" value="XM_024720279.1"/>
</dbReference>
<feature type="region of interest" description="Disordered" evidence="1">
    <location>
        <begin position="1"/>
        <end position="23"/>
    </location>
</feature>
<reference evidence="3" key="1">
    <citation type="submission" date="2014-09" db="EMBL/GenBank/DDBJ databases">
        <authorList>
            <person name="Sharma Rahul"/>
            <person name="Thines Marco"/>
        </authorList>
    </citation>
    <scope>NUCLEOTIDE SEQUENCE [LARGE SCALE GENOMIC DNA]</scope>
</reference>
<feature type="compositionally biased region" description="Polar residues" evidence="1">
    <location>
        <begin position="7"/>
        <end position="23"/>
    </location>
</feature>
<dbReference type="Proteomes" id="UP000054928">
    <property type="component" value="Unassembled WGS sequence"/>
</dbReference>
<organism evidence="2 3">
    <name type="scientific">Plasmopara halstedii</name>
    <name type="common">Downy mildew of sunflower</name>
    <dbReference type="NCBI Taxonomy" id="4781"/>
    <lineage>
        <taxon>Eukaryota</taxon>
        <taxon>Sar</taxon>
        <taxon>Stramenopiles</taxon>
        <taxon>Oomycota</taxon>
        <taxon>Peronosporomycetes</taxon>
        <taxon>Peronosporales</taxon>
        <taxon>Peronosporaceae</taxon>
        <taxon>Plasmopara</taxon>
    </lineage>
</organism>
<dbReference type="GeneID" id="36397545"/>
<dbReference type="EMBL" id="CCYD01000201">
    <property type="protein sequence ID" value="CEG36390.1"/>
    <property type="molecule type" value="Genomic_DNA"/>
</dbReference>